<comment type="caution">
    <text evidence="3">The sequence shown here is derived from an EMBL/GenBank/DDBJ whole genome shotgun (WGS) entry which is preliminary data.</text>
</comment>
<evidence type="ECO:0000313" key="3">
    <source>
        <dbReference type="EMBL" id="KMK50911.1"/>
    </source>
</evidence>
<evidence type="ECO:0000256" key="1">
    <source>
        <dbReference type="ARBA" id="ARBA00022801"/>
    </source>
</evidence>
<evidence type="ECO:0000259" key="2">
    <source>
        <dbReference type="Pfam" id="PF00561"/>
    </source>
</evidence>
<protein>
    <submittedName>
        <fullName evidence="3">Acyl-CoA esterase</fullName>
    </submittedName>
</protein>
<reference evidence="3 4" key="1">
    <citation type="submission" date="2014-12" db="EMBL/GenBank/DDBJ databases">
        <title>Reclassification of Actinobacillus muris as Muribacter muris.</title>
        <authorList>
            <person name="Christensen H."/>
            <person name="Nicklas W."/>
            <person name="Bisgaard M."/>
        </authorList>
    </citation>
    <scope>NUCLEOTIDE SEQUENCE [LARGE SCALE GENOMIC DNA]</scope>
    <source>
        <strain evidence="3 4">Ackerman80-443D</strain>
    </source>
</reference>
<dbReference type="EMBL" id="JWIZ01000060">
    <property type="protein sequence ID" value="KMK50911.1"/>
    <property type="molecule type" value="Genomic_DNA"/>
</dbReference>
<accession>A0A0J5P3Q8</accession>
<name>A0A0J5P3Q8_9PAST</name>
<feature type="domain" description="AB hydrolase-1" evidence="2">
    <location>
        <begin position="23"/>
        <end position="128"/>
    </location>
</feature>
<dbReference type="Pfam" id="PF00561">
    <property type="entry name" value="Abhydrolase_1"/>
    <property type="match status" value="1"/>
</dbReference>
<keyword evidence="1" id="KW-0378">Hydrolase</keyword>
<dbReference type="STRING" id="67855.RO21_09135"/>
<keyword evidence="4" id="KW-1185">Reference proteome</keyword>
<dbReference type="Gene3D" id="3.40.50.1820">
    <property type="entry name" value="alpha/beta hydrolase"/>
    <property type="match status" value="1"/>
</dbReference>
<dbReference type="PANTHER" id="PTHR46118">
    <property type="entry name" value="PROTEIN ABHD11"/>
    <property type="match status" value="1"/>
</dbReference>
<gene>
    <name evidence="3" type="ORF">RO21_09135</name>
</gene>
<dbReference type="SUPFAM" id="SSF53474">
    <property type="entry name" value="alpha/beta-Hydrolases"/>
    <property type="match status" value="1"/>
</dbReference>
<dbReference type="AlphaFoldDB" id="A0A0J5P3Q8"/>
<dbReference type="PATRIC" id="fig|67855.3.peg.1921"/>
<dbReference type="InterPro" id="IPR000073">
    <property type="entry name" value="AB_hydrolase_1"/>
</dbReference>
<dbReference type="PANTHER" id="PTHR46118:SF4">
    <property type="entry name" value="PROTEIN ABHD11"/>
    <property type="match status" value="1"/>
</dbReference>
<evidence type="ECO:0000313" key="4">
    <source>
        <dbReference type="Proteomes" id="UP000036270"/>
    </source>
</evidence>
<dbReference type="GO" id="GO:0016787">
    <property type="term" value="F:hydrolase activity"/>
    <property type="evidence" value="ECO:0007669"/>
    <property type="project" value="UniProtKB-KW"/>
</dbReference>
<organism evidence="3 4">
    <name type="scientific">Muribacter muris</name>
    <dbReference type="NCBI Taxonomy" id="67855"/>
    <lineage>
        <taxon>Bacteria</taxon>
        <taxon>Pseudomonadati</taxon>
        <taxon>Pseudomonadota</taxon>
        <taxon>Gammaproteobacteria</taxon>
        <taxon>Pasteurellales</taxon>
        <taxon>Pasteurellaceae</taxon>
        <taxon>Muribacter</taxon>
    </lineage>
</organism>
<sequence length="261" mass="29333">MHEQTLLHYHYQAATAPSSPNPPTMLFLHGLFGDMNNLGIIARAFSEQYGILRVDLRNHGQSFHSDEMDYTLMAEDLRRLLVKLNLTQVIVVGHSMGGKTAMKLADLAPELVAKLVVIDIAPVIYPPHRHDSIFAGLFAVKAAKPANRQQAKAEIAKGIKDEGVQQFMLKSFDPNSPESFKFNLSSLKQNYERIMDWQPVNVNKPTLFIKGELSDYLQAKDTPTILAQFPQARSFVVSNTDHWVHAEKPDTVIRAIQKFLA</sequence>
<dbReference type="InterPro" id="IPR029058">
    <property type="entry name" value="AB_hydrolase_fold"/>
</dbReference>
<dbReference type="RefSeq" id="WP_047977482.1">
    <property type="nucleotide sequence ID" value="NZ_JWIZ01000060.1"/>
</dbReference>
<proteinExistence type="predicted"/>
<dbReference type="Proteomes" id="UP000036270">
    <property type="component" value="Unassembled WGS sequence"/>
</dbReference>